<name>A0A5B7G6K8_PORTR</name>
<reference evidence="2 3" key="1">
    <citation type="submission" date="2019-05" db="EMBL/GenBank/DDBJ databases">
        <title>Another draft genome of Portunus trituberculatus and its Hox gene families provides insights of decapod evolution.</title>
        <authorList>
            <person name="Jeong J.-H."/>
            <person name="Song I."/>
            <person name="Kim S."/>
            <person name="Choi T."/>
            <person name="Kim D."/>
            <person name="Ryu S."/>
            <person name="Kim W."/>
        </authorList>
    </citation>
    <scope>NUCLEOTIDE SEQUENCE [LARGE SCALE GENOMIC DNA]</scope>
    <source>
        <tissue evidence="2">Muscle</tissue>
    </source>
</reference>
<dbReference type="EMBL" id="VSRR010011451">
    <property type="protein sequence ID" value="MPC53197.1"/>
    <property type="molecule type" value="Genomic_DNA"/>
</dbReference>
<feature type="region of interest" description="Disordered" evidence="1">
    <location>
        <begin position="41"/>
        <end position="61"/>
    </location>
</feature>
<keyword evidence="3" id="KW-1185">Reference proteome</keyword>
<evidence type="ECO:0000256" key="1">
    <source>
        <dbReference type="SAM" id="MobiDB-lite"/>
    </source>
</evidence>
<evidence type="ECO:0000313" key="3">
    <source>
        <dbReference type="Proteomes" id="UP000324222"/>
    </source>
</evidence>
<comment type="caution">
    <text evidence="2">The sequence shown here is derived from an EMBL/GenBank/DDBJ whole genome shotgun (WGS) entry which is preliminary data.</text>
</comment>
<evidence type="ECO:0000313" key="2">
    <source>
        <dbReference type="EMBL" id="MPC53197.1"/>
    </source>
</evidence>
<organism evidence="2 3">
    <name type="scientific">Portunus trituberculatus</name>
    <name type="common">Swimming crab</name>
    <name type="synonym">Neptunus trituberculatus</name>
    <dbReference type="NCBI Taxonomy" id="210409"/>
    <lineage>
        <taxon>Eukaryota</taxon>
        <taxon>Metazoa</taxon>
        <taxon>Ecdysozoa</taxon>
        <taxon>Arthropoda</taxon>
        <taxon>Crustacea</taxon>
        <taxon>Multicrustacea</taxon>
        <taxon>Malacostraca</taxon>
        <taxon>Eumalacostraca</taxon>
        <taxon>Eucarida</taxon>
        <taxon>Decapoda</taxon>
        <taxon>Pleocyemata</taxon>
        <taxon>Brachyura</taxon>
        <taxon>Eubrachyura</taxon>
        <taxon>Portunoidea</taxon>
        <taxon>Portunidae</taxon>
        <taxon>Portuninae</taxon>
        <taxon>Portunus</taxon>
    </lineage>
</organism>
<gene>
    <name evidence="2" type="ORF">E2C01_047085</name>
</gene>
<dbReference type="Proteomes" id="UP000324222">
    <property type="component" value="Unassembled WGS sequence"/>
</dbReference>
<protein>
    <submittedName>
        <fullName evidence="2">Uncharacterized protein</fullName>
    </submittedName>
</protein>
<proteinExistence type="predicted"/>
<accession>A0A5B7G6K8</accession>
<feature type="compositionally biased region" description="Gly residues" evidence="1">
    <location>
        <begin position="85"/>
        <end position="95"/>
    </location>
</feature>
<dbReference type="AlphaFoldDB" id="A0A5B7G6K8"/>
<feature type="region of interest" description="Disordered" evidence="1">
    <location>
        <begin position="76"/>
        <end position="101"/>
    </location>
</feature>
<sequence length="101" mass="11107">MWFDLDYSCIGESDETIPTHPRVKLSIHHFENPGRYYNKAPITPTQIFPPGRAPPPPSQLPDSLLWSGWPRNSSGLGWATHCQKKGGGGRMGSSGPGRSIH</sequence>